<feature type="signal peptide" evidence="1">
    <location>
        <begin position="1"/>
        <end position="19"/>
    </location>
</feature>
<keyword evidence="1" id="KW-0732">Signal</keyword>
<evidence type="ECO:0000313" key="3">
    <source>
        <dbReference type="Proteomes" id="UP000282002"/>
    </source>
</evidence>
<evidence type="ECO:0000313" key="2">
    <source>
        <dbReference type="EMBL" id="AZL57966.1"/>
    </source>
</evidence>
<sequence>MKNAAFLAGVFLLWPHALLADHIPCIEKDCRQVFHLSSVSDAQSYGVLLAAPEEGCTRVRFRVETLARVFLGHTPALAPGELSIVRIGQGFAAGETILTITAEGCSTPPAVVRRVTLAKRSPDHGARAAAYRS</sequence>
<reference evidence="2 3" key="1">
    <citation type="submission" date="2018-12" db="EMBL/GenBank/DDBJ databases">
        <title>Complete genome sequencing of Tabrizicola sp. K13M18.</title>
        <authorList>
            <person name="Bae J.-W."/>
        </authorList>
    </citation>
    <scope>NUCLEOTIDE SEQUENCE [LARGE SCALE GENOMIC DNA]</scope>
    <source>
        <strain evidence="2 3">K13M18</strain>
    </source>
</reference>
<dbReference type="Proteomes" id="UP000282002">
    <property type="component" value="Chromosome"/>
</dbReference>
<gene>
    <name evidence="2" type="ORF">EI545_03405</name>
</gene>
<evidence type="ECO:0000256" key="1">
    <source>
        <dbReference type="SAM" id="SignalP"/>
    </source>
</evidence>
<accession>A0A3S8U2Y9</accession>
<dbReference type="AlphaFoldDB" id="A0A3S8U2Y9"/>
<organism evidence="2 3">
    <name type="scientific">Tabrizicola piscis</name>
    <dbReference type="NCBI Taxonomy" id="2494374"/>
    <lineage>
        <taxon>Bacteria</taxon>
        <taxon>Pseudomonadati</taxon>
        <taxon>Pseudomonadota</taxon>
        <taxon>Alphaproteobacteria</taxon>
        <taxon>Rhodobacterales</taxon>
        <taxon>Paracoccaceae</taxon>
        <taxon>Tabrizicola</taxon>
    </lineage>
</organism>
<dbReference type="RefSeq" id="WP_125324167.1">
    <property type="nucleotide sequence ID" value="NZ_CP034328.1"/>
</dbReference>
<keyword evidence="3" id="KW-1185">Reference proteome</keyword>
<name>A0A3S8U2Y9_9RHOB</name>
<dbReference type="OrthoDB" id="7689446at2"/>
<feature type="chain" id="PRO_5019166367" evidence="1">
    <location>
        <begin position="20"/>
        <end position="133"/>
    </location>
</feature>
<proteinExistence type="predicted"/>
<protein>
    <submittedName>
        <fullName evidence="2">Uncharacterized protein</fullName>
    </submittedName>
</protein>
<dbReference type="KEGG" id="taw:EI545_03405"/>
<dbReference type="EMBL" id="CP034328">
    <property type="protein sequence ID" value="AZL57966.1"/>
    <property type="molecule type" value="Genomic_DNA"/>
</dbReference>